<dbReference type="CDD" id="cd03133">
    <property type="entry name" value="GATase1_ES1"/>
    <property type="match status" value="1"/>
</dbReference>
<dbReference type="PANTHER" id="PTHR10224:SF12">
    <property type="entry name" value="GLYOXALASE ELBB"/>
    <property type="match status" value="1"/>
</dbReference>
<dbReference type="PIRSF" id="PIRSF006320">
    <property type="entry name" value="Elb2"/>
    <property type="match status" value="1"/>
</dbReference>
<comment type="caution">
    <text evidence="1">The sequence shown here is derived from an EMBL/GenBank/DDBJ whole genome shotgun (WGS) entry which is preliminary data.</text>
</comment>
<reference evidence="1" key="1">
    <citation type="journal article" date="2015" name="Nature">
        <title>Complex archaea that bridge the gap between prokaryotes and eukaryotes.</title>
        <authorList>
            <person name="Spang A."/>
            <person name="Saw J.H."/>
            <person name="Jorgensen S.L."/>
            <person name="Zaremba-Niedzwiedzka K."/>
            <person name="Martijn J."/>
            <person name="Lind A.E."/>
            <person name="van Eijk R."/>
            <person name="Schleper C."/>
            <person name="Guy L."/>
            <person name="Ettema T.J."/>
        </authorList>
    </citation>
    <scope>NUCLEOTIDE SEQUENCE</scope>
</reference>
<protein>
    <recommendedName>
        <fullName evidence="2">DJ-1/PfpI domain-containing protein</fullName>
    </recommendedName>
</protein>
<name>A0A0F9L5N7_9ZZZZ</name>
<dbReference type="PANTHER" id="PTHR10224">
    <property type="entry name" value="ES1 PROTEIN HOMOLOG, MITOCHONDRIAL"/>
    <property type="match status" value="1"/>
</dbReference>
<gene>
    <name evidence="1" type="ORF">LCGC14_1620100</name>
</gene>
<dbReference type="InterPro" id="IPR029062">
    <property type="entry name" value="Class_I_gatase-like"/>
</dbReference>
<evidence type="ECO:0008006" key="2">
    <source>
        <dbReference type="Google" id="ProtNLM"/>
    </source>
</evidence>
<dbReference type="AlphaFoldDB" id="A0A0F9L5N7"/>
<organism evidence="1">
    <name type="scientific">marine sediment metagenome</name>
    <dbReference type="NCBI Taxonomy" id="412755"/>
    <lineage>
        <taxon>unclassified sequences</taxon>
        <taxon>metagenomes</taxon>
        <taxon>ecological metagenomes</taxon>
    </lineage>
</organism>
<dbReference type="Gene3D" id="3.40.50.880">
    <property type="match status" value="1"/>
</dbReference>
<sequence length="216" mass="22760">MKKIAVILAGCGVYDGAEINEAVLTLLHIAKAGASYQCFAPDIEQLHTINHLSGEEMLPNRNVLVEAARIARGDIKALSQLAVNDFDALIVPGGFGAAKNLCDFASKGAQAQLNAEMLRVGKAFADANKAAGYMCIAPAMIPLLYDNGVKATIGNDADTADSLKSLGAHHVECAVNEIVIDEQHKLVSTPAYMLAQSILDADAGIEKLVKAVIKMC</sequence>
<proteinExistence type="predicted"/>
<evidence type="ECO:0000313" key="1">
    <source>
        <dbReference type="EMBL" id="KKM22955.1"/>
    </source>
</evidence>
<dbReference type="SUPFAM" id="SSF52317">
    <property type="entry name" value="Class I glutamine amidotransferase-like"/>
    <property type="match status" value="1"/>
</dbReference>
<dbReference type="EMBL" id="LAZR01013225">
    <property type="protein sequence ID" value="KKM22955.1"/>
    <property type="molecule type" value="Genomic_DNA"/>
</dbReference>
<dbReference type="InterPro" id="IPR026041">
    <property type="entry name" value="ElbB"/>
</dbReference>
<accession>A0A0F9L5N7</accession>
<dbReference type="NCBIfam" id="NF008747">
    <property type="entry name" value="PRK11780.1"/>
    <property type="match status" value="1"/>
</dbReference>